<dbReference type="InterPro" id="IPR047260">
    <property type="entry name" value="ERCC1-like_central_dom"/>
</dbReference>
<evidence type="ECO:0000256" key="3">
    <source>
        <dbReference type="ARBA" id="ARBA00022763"/>
    </source>
</evidence>
<evidence type="ECO:0000259" key="7">
    <source>
        <dbReference type="Pfam" id="PF03834"/>
    </source>
</evidence>
<comment type="subcellular location">
    <subcellularLocation>
        <location evidence="1">Nucleus</location>
    </subcellularLocation>
</comment>
<dbReference type="GO" id="GO:0070522">
    <property type="term" value="C:ERCC4-ERCC1 complex"/>
    <property type="evidence" value="ECO:0007669"/>
    <property type="project" value="TreeGrafter"/>
</dbReference>
<dbReference type="Proteomes" id="UP001162131">
    <property type="component" value="Unassembled WGS sequence"/>
</dbReference>
<keyword evidence="6" id="KW-0539">Nucleus</keyword>
<protein>
    <recommendedName>
        <fullName evidence="7">ERCC1-like central domain-containing protein</fullName>
    </recommendedName>
</protein>
<dbReference type="EMBL" id="CAJZBQ010000052">
    <property type="protein sequence ID" value="CAG9331060.1"/>
    <property type="molecule type" value="Genomic_DNA"/>
</dbReference>
<keyword evidence="5" id="KW-0234">DNA repair</keyword>
<feature type="domain" description="ERCC1-like central" evidence="7">
    <location>
        <begin position="9"/>
        <end position="109"/>
    </location>
</feature>
<dbReference type="AlphaFoldDB" id="A0AAU9K134"/>
<dbReference type="GO" id="GO:0003697">
    <property type="term" value="F:single-stranded DNA binding"/>
    <property type="evidence" value="ECO:0007669"/>
    <property type="project" value="TreeGrafter"/>
</dbReference>
<dbReference type="GO" id="GO:0006312">
    <property type="term" value="P:mitotic recombination"/>
    <property type="evidence" value="ECO:0007669"/>
    <property type="project" value="TreeGrafter"/>
</dbReference>
<dbReference type="GO" id="GO:0006302">
    <property type="term" value="P:double-strand break repair"/>
    <property type="evidence" value="ECO:0007669"/>
    <property type="project" value="UniProtKB-ARBA"/>
</dbReference>
<name>A0AAU9K134_9CILI</name>
<keyword evidence="9" id="KW-1185">Reference proteome</keyword>
<dbReference type="GO" id="GO:0000110">
    <property type="term" value="C:nucleotide-excision repair factor 1 complex"/>
    <property type="evidence" value="ECO:0007669"/>
    <property type="project" value="TreeGrafter"/>
</dbReference>
<dbReference type="Pfam" id="PF14520">
    <property type="entry name" value="HHH_5"/>
    <property type="match status" value="1"/>
</dbReference>
<dbReference type="GO" id="GO:0003684">
    <property type="term" value="F:damaged DNA binding"/>
    <property type="evidence" value="ECO:0007669"/>
    <property type="project" value="InterPro"/>
</dbReference>
<dbReference type="Gene3D" id="1.10.150.20">
    <property type="entry name" value="5' to 3' exonuclease, C-terminal subdomain"/>
    <property type="match status" value="1"/>
</dbReference>
<dbReference type="InterPro" id="IPR011335">
    <property type="entry name" value="Restrct_endonuc-II-like"/>
</dbReference>
<organism evidence="8 9">
    <name type="scientific">Blepharisma stoltei</name>
    <dbReference type="NCBI Taxonomy" id="1481888"/>
    <lineage>
        <taxon>Eukaryota</taxon>
        <taxon>Sar</taxon>
        <taxon>Alveolata</taxon>
        <taxon>Ciliophora</taxon>
        <taxon>Postciliodesmatophora</taxon>
        <taxon>Heterotrichea</taxon>
        <taxon>Heterotrichida</taxon>
        <taxon>Blepharismidae</taxon>
        <taxon>Blepharisma</taxon>
    </lineage>
</organism>
<dbReference type="Gene3D" id="3.40.50.10130">
    <property type="match status" value="1"/>
</dbReference>
<dbReference type="InterPro" id="IPR010994">
    <property type="entry name" value="RuvA_2-like"/>
</dbReference>
<keyword evidence="3" id="KW-0227">DNA damage</keyword>
<reference evidence="8" key="1">
    <citation type="submission" date="2021-09" db="EMBL/GenBank/DDBJ databases">
        <authorList>
            <consortium name="AG Swart"/>
            <person name="Singh M."/>
            <person name="Singh A."/>
            <person name="Seah K."/>
            <person name="Emmerich C."/>
        </authorList>
    </citation>
    <scope>NUCLEOTIDE SEQUENCE</scope>
    <source>
        <strain evidence="8">ATCC30299</strain>
    </source>
</reference>
<evidence type="ECO:0000256" key="1">
    <source>
        <dbReference type="ARBA" id="ARBA00004123"/>
    </source>
</evidence>
<dbReference type="GO" id="GO:0070914">
    <property type="term" value="P:UV-damage excision repair"/>
    <property type="evidence" value="ECO:0007669"/>
    <property type="project" value="TreeGrafter"/>
</dbReference>
<sequence length="185" mass="21061">MIISNFLKDPIIATIHFPKTVRDIPTDIQFPSCSANFCRISTVQQNPEYLEAKLRNLRSFSQNQGVLLLVLDLEDLQCLEFINIKCFEYNCLLLVAATAMDLQKYIEGFASRPKPQPVYKDAGDFLKQIKGVNKSDIKKLLERWGTLSKISKQSEQDMLNVKGIGKEKAKKICNVLFSNLTRSNN</sequence>
<dbReference type="PANTHER" id="PTHR12749:SF0">
    <property type="entry name" value="DNA EXCISION REPAIR PROTEIN ERCC-1"/>
    <property type="match status" value="1"/>
</dbReference>
<comment type="similarity">
    <text evidence="2">Belongs to the ERCC1/RAD10/SWI10 family.</text>
</comment>
<dbReference type="SUPFAM" id="SSF52980">
    <property type="entry name" value="Restriction endonuclease-like"/>
    <property type="match status" value="1"/>
</dbReference>
<proteinExistence type="inferred from homology"/>
<evidence type="ECO:0000256" key="6">
    <source>
        <dbReference type="ARBA" id="ARBA00023242"/>
    </source>
</evidence>
<keyword evidence="4" id="KW-0238">DNA-binding</keyword>
<dbReference type="PANTHER" id="PTHR12749">
    <property type="entry name" value="EXCISION REPAIR CROSS-COMPLEMENTING 1 ERCC1"/>
    <property type="match status" value="1"/>
</dbReference>
<accession>A0AAU9K134</accession>
<comment type="caution">
    <text evidence="8">The sequence shown here is derived from an EMBL/GenBank/DDBJ whole genome shotgun (WGS) entry which is preliminary data.</text>
</comment>
<dbReference type="InterPro" id="IPR004579">
    <property type="entry name" value="ERCC1/RAD10/SWI10"/>
</dbReference>
<evidence type="ECO:0000256" key="5">
    <source>
        <dbReference type="ARBA" id="ARBA00023204"/>
    </source>
</evidence>
<evidence type="ECO:0000256" key="2">
    <source>
        <dbReference type="ARBA" id="ARBA00008283"/>
    </source>
</evidence>
<evidence type="ECO:0000256" key="4">
    <source>
        <dbReference type="ARBA" id="ARBA00023125"/>
    </source>
</evidence>
<dbReference type="Pfam" id="PF03834">
    <property type="entry name" value="Rad10"/>
    <property type="match status" value="1"/>
</dbReference>
<dbReference type="SUPFAM" id="SSF47781">
    <property type="entry name" value="RuvA domain 2-like"/>
    <property type="match status" value="1"/>
</dbReference>
<gene>
    <name evidence="8" type="ORF">BSTOLATCC_MIC52466</name>
</gene>
<evidence type="ECO:0000313" key="9">
    <source>
        <dbReference type="Proteomes" id="UP001162131"/>
    </source>
</evidence>
<evidence type="ECO:0000313" key="8">
    <source>
        <dbReference type="EMBL" id="CAG9331060.1"/>
    </source>
</evidence>